<organism evidence="1 2">
    <name type="scientific">Microbacterium hydrocarbonoxydans</name>
    <dbReference type="NCBI Taxonomy" id="273678"/>
    <lineage>
        <taxon>Bacteria</taxon>
        <taxon>Bacillati</taxon>
        <taxon>Actinomycetota</taxon>
        <taxon>Actinomycetes</taxon>
        <taxon>Micrococcales</taxon>
        <taxon>Microbacteriaceae</taxon>
        <taxon>Microbacterium</taxon>
    </lineage>
</organism>
<dbReference type="Proteomes" id="UP000033900">
    <property type="component" value="Unassembled WGS sequence"/>
</dbReference>
<gene>
    <name evidence="1" type="ORF">RS84_00309</name>
</gene>
<name>A0A0M2HR12_9MICO</name>
<evidence type="ECO:0000313" key="2">
    <source>
        <dbReference type="Proteomes" id="UP000033900"/>
    </source>
</evidence>
<comment type="caution">
    <text evidence="1">The sequence shown here is derived from an EMBL/GenBank/DDBJ whole genome shotgun (WGS) entry which is preliminary data.</text>
</comment>
<dbReference type="STRING" id="273678.RS84_00309"/>
<evidence type="ECO:0008006" key="3">
    <source>
        <dbReference type="Google" id="ProtNLM"/>
    </source>
</evidence>
<dbReference type="PROSITE" id="PS51257">
    <property type="entry name" value="PROKAR_LIPOPROTEIN"/>
    <property type="match status" value="1"/>
</dbReference>
<dbReference type="PATRIC" id="fig|273678.4.peg.303"/>
<accession>A0A0M2HR12</accession>
<reference evidence="1 2" key="1">
    <citation type="submission" date="2015-02" db="EMBL/GenBank/DDBJ databases">
        <title>Draft genome sequences of ten Microbacterium spp. with emphasis on heavy metal contaminated environments.</title>
        <authorList>
            <person name="Corretto E."/>
        </authorList>
    </citation>
    <scope>NUCLEOTIDE SEQUENCE [LARGE SCALE GENOMIC DNA]</scope>
    <source>
        <strain evidence="1 2">SA35</strain>
    </source>
</reference>
<keyword evidence="2" id="KW-1185">Reference proteome</keyword>
<sequence>MTSHRTAAHALAGISALVLTVGFLSGCTPEPDPTPTPTAAFASEEEAFAAAEEVYRSYTEAVNLERDGDDSVDPLGFLVGEALDGSLDTSNKLQSQELRIVGDSFVLAFTGQSADFPNGEGATVTALVCLDVSSTVVLDSSDSDVTPSDRAGHVPLDVKFIDSGDGLRISQSELAEAAAC</sequence>
<dbReference type="AlphaFoldDB" id="A0A0M2HR12"/>
<protein>
    <recommendedName>
        <fullName evidence="3">Lipoprotein</fullName>
    </recommendedName>
</protein>
<proteinExistence type="predicted"/>
<dbReference type="RefSeq" id="WP_152641723.1">
    <property type="nucleotide sequence ID" value="NZ_JYJB01000004.1"/>
</dbReference>
<evidence type="ECO:0000313" key="1">
    <source>
        <dbReference type="EMBL" id="KJL49197.1"/>
    </source>
</evidence>
<dbReference type="EMBL" id="JYJB01000004">
    <property type="protein sequence ID" value="KJL49197.1"/>
    <property type="molecule type" value="Genomic_DNA"/>
</dbReference>